<dbReference type="KEGG" id="pox:MB84_28285"/>
<dbReference type="EMBL" id="CP011518">
    <property type="protein sequence ID" value="AKK24718.1"/>
    <property type="molecule type" value="Genomic_DNA"/>
</dbReference>
<organism evidence="1 2">
    <name type="scientific">Pandoraea oxalativorans</name>
    <dbReference type="NCBI Taxonomy" id="573737"/>
    <lineage>
        <taxon>Bacteria</taxon>
        <taxon>Pseudomonadati</taxon>
        <taxon>Pseudomonadota</taxon>
        <taxon>Betaproteobacteria</taxon>
        <taxon>Burkholderiales</taxon>
        <taxon>Burkholderiaceae</taxon>
        <taxon>Pandoraea</taxon>
    </lineage>
</organism>
<proteinExistence type="predicted"/>
<accession>A0A0G3IDM0</accession>
<dbReference type="Proteomes" id="UP000035050">
    <property type="component" value="Plasmid pPO70-1"/>
</dbReference>
<evidence type="ECO:0000313" key="2">
    <source>
        <dbReference type="Proteomes" id="UP000035050"/>
    </source>
</evidence>
<reference evidence="1" key="1">
    <citation type="submission" date="2016-06" db="EMBL/GenBank/DDBJ databases">
        <title>Pandoraea oxalativorans DSM 23570 Genome Sequencing.</title>
        <authorList>
            <person name="Ee R."/>
            <person name="Lim Y.-L."/>
            <person name="Yong D."/>
            <person name="Yin W.-F."/>
            <person name="Chan K.-G."/>
        </authorList>
    </citation>
    <scope>NUCLEOTIDE SEQUENCE</scope>
    <source>
        <strain evidence="1">DSM 23570</strain>
        <plasmid evidence="1">pPO70-1</plasmid>
    </source>
</reference>
<dbReference type="PATRIC" id="fig|573737.6.peg.5568"/>
<evidence type="ECO:0000313" key="1">
    <source>
        <dbReference type="EMBL" id="AKK24718.1"/>
    </source>
</evidence>
<dbReference type="SUPFAM" id="SSF52047">
    <property type="entry name" value="RNI-like"/>
    <property type="match status" value="1"/>
</dbReference>
<sequence length="193" mass="21787">MADLQKLPCLEELTLYLGDNLHVNDKVIDFLCASLRHLPKLRMLSIDIDRTDCTIESFEEIATTVHSLQNVSLEISAVRDEIRIANRGAEDEATPAEKEAAKEVAKVIEAASGPIDEIPDTVGKFRPTKRPVPNLNDPVKDLNDPVQDWSGPVGWIDSTGMRRKLDRYSLDHWRDGVETSTRRRDQIVFNRLA</sequence>
<protein>
    <submittedName>
        <fullName evidence="1">Uncharacterized protein</fullName>
    </submittedName>
</protein>
<dbReference type="AlphaFoldDB" id="A0A0G3IDM0"/>
<gene>
    <name evidence="1" type="ORF">MB84_28285</name>
</gene>
<name>A0A0G3IDM0_9BURK</name>
<keyword evidence="2" id="KW-1185">Reference proteome</keyword>
<dbReference type="InterPro" id="IPR032675">
    <property type="entry name" value="LRR_dom_sf"/>
</dbReference>
<dbReference type="Gene3D" id="3.80.10.10">
    <property type="entry name" value="Ribonuclease Inhibitor"/>
    <property type="match status" value="1"/>
</dbReference>
<keyword evidence="1" id="KW-0614">Plasmid</keyword>
<geneLocation type="plasmid" evidence="1 2">
    <name>pPO70-1</name>
</geneLocation>